<dbReference type="InterPro" id="IPR019427">
    <property type="entry name" value="7TM_GPCR_serpentine_rcpt_Srw"/>
</dbReference>
<dbReference type="Gene3D" id="1.20.1070.10">
    <property type="entry name" value="Rhodopsin 7-helix transmembrane proteins"/>
    <property type="match status" value="1"/>
</dbReference>
<feature type="transmembrane region" description="Helical" evidence="5">
    <location>
        <begin position="69"/>
        <end position="88"/>
    </location>
</feature>
<feature type="transmembrane region" description="Helical" evidence="5">
    <location>
        <begin position="154"/>
        <end position="176"/>
    </location>
</feature>
<protein>
    <submittedName>
        <fullName evidence="8">G_PROTEIN_RECEP_F1_2 domain-containing protein</fullName>
    </submittedName>
</protein>
<dbReference type="GO" id="GO:0005886">
    <property type="term" value="C:plasma membrane"/>
    <property type="evidence" value="ECO:0007669"/>
    <property type="project" value="TreeGrafter"/>
</dbReference>
<feature type="transmembrane region" description="Helical" evidence="5">
    <location>
        <begin position="34"/>
        <end position="57"/>
    </location>
</feature>
<feature type="transmembrane region" description="Helical" evidence="5">
    <location>
        <begin position="269"/>
        <end position="291"/>
    </location>
</feature>
<dbReference type="PANTHER" id="PTHR46273:SF3">
    <property type="entry name" value="G-PROTEIN COUPLED RECEPTORS FAMILY 1 PROFILE DOMAIN-CONTAINING PROTEIN"/>
    <property type="match status" value="1"/>
</dbReference>
<keyword evidence="2 5" id="KW-0812">Transmembrane</keyword>
<keyword evidence="7" id="KW-1185">Reference proteome</keyword>
<evidence type="ECO:0000256" key="4">
    <source>
        <dbReference type="ARBA" id="ARBA00023136"/>
    </source>
</evidence>
<dbReference type="SUPFAM" id="SSF81321">
    <property type="entry name" value="Family A G protein-coupled receptor-like"/>
    <property type="match status" value="1"/>
</dbReference>
<evidence type="ECO:0000256" key="1">
    <source>
        <dbReference type="ARBA" id="ARBA00004370"/>
    </source>
</evidence>
<feature type="domain" description="G-protein coupled receptors family 1 profile" evidence="6">
    <location>
        <begin position="49"/>
        <end position="327"/>
    </location>
</feature>
<dbReference type="WBParaSite" id="L893_g25708.t1">
    <property type="protein sequence ID" value="L893_g25708.t1"/>
    <property type="gene ID" value="L893_g25708"/>
</dbReference>
<feature type="transmembrane region" description="Helical" evidence="5">
    <location>
        <begin position="311"/>
        <end position="330"/>
    </location>
</feature>
<evidence type="ECO:0000256" key="3">
    <source>
        <dbReference type="ARBA" id="ARBA00022989"/>
    </source>
</evidence>
<sequence length="421" mass="48546">MMCEDQRELFDINDERTRFFLQGLEDFNAIYTIFHRYACSFICVAGIITNVVHMAVLTRPRMRRCAVNCVLTAVAICDMITMLSYLTYLLRFRFFQSSIGYSYLWMVYLQIHVLVSIALHAITLYMGAALAYIRWQTLGDIHSKCLRPQTAWRIFSVVTVLVSIVCIPTIMIHSIYEYNPPPVFQAVTTAGVDPEHYYTLDIDRQSCVLFKVNLWLNAIVLKAVPCVLLLWFTVLLVAKLRATDEKRHYLYSKSFRRHMKKTTVPDRTTYMLITMLTVFLVTELPQGFLALLNGVYTADIHQYIYRNVGELLDMLSLINCSVDFVLYCFMSSRYRQTFNNLLIRAESWVRNKGDRRQFVRMLKVPAGQTSAAEKENQRIADKSTSDAAGTTFGTKKLIIISVNAESKSTLVRHNIGLQDVR</sequence>
<dbReference type="PROSITE" id="PS50262">
    <property type="entry name" value="G_PROTEIN_RECEP_F1_2"/>
    <property type="match status" value="1"/>
</dbReference>
<dbReference type="AlphaFoldDB" id="A0A1I7ZF43"/>
<name>A0A1I7ZF43_9BILA</name>
<accession>A0A1I7ZF43</accession>
<dbReference type="Pfam" id="PF10324">
    <property type="entry name" value="7TM_GPCR_Srw"/>
    <property type="match status" value="1"/>
</dbReference>
<dbReference type="GO" id="GO:0008528">
    <property type="term" value="F:G protein-coupled peptide receptor activity"/>
    <property type="evidence" value="ECO:0007669"/>
    <property type="project" value="InterPro"/>
</dbReference>
<dbReference type="CDD" id="cd14978">
    <property type="entry name" value="7tmA_FMRFamide_R-like"/>
    <property type="match status" value="1"/>
</dbReference>
<keyword evidence="4 5" id="KW-0472">Membrane</keyword>
<dbReference type="PANTHER" id="PTHR46273">
    <property type="entry name" value="MYOSUPPRESSIN RECEPTOR 1, ISOFORM B-RELATED"/>
    <property type="match status" value="1"/>
</dbReference>
<dbReference type="InterPro" id="IPR000276">
    <property type="entry name" value="GPCR_Rhodpsn"/>
</dbReference>
<comment type="subcellular location">
    <subcellularLocation>
        <location evidence="1">Membrane</location>
    </subcellularLocation>
</comment>
<feature type="transmembrane region" description="Helical" evidence="5">
    <location>
        <begin position="108"/>
        <end position="133"/>
    </location>
</feature>
<evidence type="ECO:0000256" key="5">
    <source>
        <dbReference type="SAM" id="Phobius"/>
    </source>
</evidence>
<reference evidence="8" key="1">
    <citation type="submission" date="2016-11" db="UniProtKB">
        <authorList>
            <consortium name="WormBaseParasite"/>
        </authorList>
    </citation>
    <scope>IDENTIFICATION</scope>
</reference>
<evidence type="ECO:0000313" key="8">
    <source>
        <dbReference type="WBParaSite" id="L893_g25708.t1"/>
    </source>
</evidence>
<dbReference type="Proteomes" id="UP000095287">
    <property type="component" value="Unplaced"/>
</dbReference>
<evidence type="ECO:0000256" key="2">
    <source>
        <dbReference type="ARBA" id="ARBA00022692"/>
    </source>
</evidence>
<dbReference type="InterPro" id="IPR053219">
    <property type="entry name" value="GPCR_Dmsr-1"/>
</dbReference>
<organism evidence="7 8">
    <name type="scientific">Steinernema glaseri</name>
    <dbReference type="NCBI Taxonomy" id="37863"/>
    <lineage>
        <taxon>Eukaryota</taxon>
        <taxon>Metazoa</taxon>
        <taxon>Ecdysozoa</taxon>
        <taxon>Nematoda</taxon>
        <taxon>Chromadorea</taxon>
        <taxon>Rhabditida</taxon>
        <taxon>Tylenchina</taxon>
        <taxon>Panagrolaimomorpha</taxon>
        <taxon>Strongyloidoidea</taxon>
        <taxon>Steinernematidae</taxon>
        <taxon>Steinernema</taxon>
    </lineage>
</organism>
<dbReference type="PRINTS" id="PR00237">
    <property type="entry name" value="GPCRRHODOPSN"/>
</dbReference>
<dbReference type="InterPro" id="IPR017452">
    <property type="entry name" value="GPCR_Rhodpsn_7TM"/>
</dbReference>
<feature type="transmembrane region" description="Helical" evidence="5">
    <location>
        <begin position="214"/>
        <end position="238"/>
    </location>
</feature>
<keyword evidence="3 5" id="KW-1133">Transmembrane helix</keyword>
<evidence type="ECO:0000313" key="7">
    <source>
        <dbReference type="Proteomes" id="UP000095287"/>
    </source>
</evidence>
<proteinExistence type="predicted"/>
<evidence type="ECO:0000259" key="6">
    <source>
        <dbReference type="PROSITE" id="PS50262"/>
    </source>
</evidence>